<dbReference type="PANTHER" id="PTHR45453">
    <property type="entry name" value="PHOSPHATE REGULON SENSOR PROTEIN PHOR"/>
    <property type="match status" value="1"/>
</dbReference>
<dbReference type="EC" id="2.7.13.3" evidence="3"/>
<dbReference type="SMART" id="SM00388">
    <property type="entry name" value="HisKA"/>
    <property type="match status" value="1"/>
</dbReference>
<comment type="subcellular location">
    <subcellularLocation>
        <location evidence="2">Membrane</location>
    </subcellularLocation>
</comment>
<evidence type="ECO:0000313" key="16">
    <source>
        <dbReference type="EMBL" id="HIU02402.1"/>
    </source>
</evidence>
<evidence type="ECO:0000256" key="6">
    <source>
        <dbReference type="ARBA" id="ARBA00022692"/>
    </source>
</evidence>
<gene>
    <name evidence="16" type="ORF">IAB63_04020</name>
</gene>
<comment type="caution">
    <text evidence="16">The sequence shown here is derived from an EMBL/GenBank/DDBJ whole genome shotgun (WGS) entry which is preliminary data.</text>
</comment>
<keyword evidence="6 14" id="KW-0812">Transmembrane</keyword>
<reference evidence="16" key="1">
    <citation type="submission" date="2020-10" db="EMBL/GenBank/DDBJ databases">
        <authorList>
            <person name="Gilroy R."/>
        </authorList>
    </citation>
    <scope>NUCLEOTIDE SEQUENCE</scope>
    <source>
        <strain evidence="16">CHK187-14744</strain>
    </source>
</reference>
<dbReference type="InterPro" id="IPR050351">
    <property type="entry name" value="BphY/WalK/GraS-like"/>
</dbReference>
<evidence type="ECO:0000256" key="9">
    <source>
        <dbReference type="ARBA" id="ARBA00022840"/>
    </source>
</evidence>
<dbReference type="SMART" id="SM00387">
    <property type="entry name" value="HATPase_c"/>
    <property type="match status" value="1"/>
</dbReference>
<dbReference type="FunFam" id="3.30.565.10:FF:000013">
    <property type="entry name" value="Two-component sensor histidine kinase"/>
    <property type="match status" value="1"/>
</dbReference>
<dbReference type="Gene3D" id="3.30.565.10">
    <property type="entry name" value="Histidine kinase-like ATPase, C-terminal domain"/>
    <property type="match status" value="1"/>
</dbReference>
<keyword evidence="13" id="KW-0175">Coiled coil</keyword>
<organism evidence="16 17">
    <name type="scientific">Candidatus Onthocola gallistercoris</name>
    <dbReference type="NCBI Taxonomy" id="2840876"/>
    <lineage>
        <taxon>Bacteria</taxon>
        <taxon>Bacillati</taxon>
        <taxon>Bacillota</taxon>
        <taxon>Bacilli</taxon>
        <taxon>Candidatus Onthocola</taxon>
    </lineage>
</organism>
<evidence type="ECO:0000259" key="15">
    <source>
        <dbReference type="PROSITE" id="PS50109"/>
    </source>
</evidence>
<dbReference type="Proteomes" id="UP000824164">
    <property type="component" value="Unassembled WGS sequence"/>
</dbReference>
<evidence type="ECO:0000256" key="11">
    <source>
        <dbReference type="ARBA" id="ARBA00023012"/>
    </source>
</evidence>
<dbReference type="PRINTS" id="PR00344">
    <property type="entry name" value="BCTRLSENSOR"/>
</dbReference>
<evidence type="ECO:0000256" key="2">
    <source>
        <dbReference type="ARBA" id="ARBA00004370"/>
    </source>
</evidence>
<dbReference type="InterPro" id="IPR036097">
    <property type="entry name" value="HisK_dim/P_sf"/>
</dbReference>
<dbReference type="Pfam" id="PF00512">
    <property type="entry name" value="HisKA"/>
    <property type="match status" value="1"/>
</dbReference>
<comment type="catalytic activity">
    <reaction evidence="1">
        <text>ATP + protein L-histidine = ADP + protein N-phospho-L-histidine.</text>
        <dbReference type="EC" id="2.7.13.3"/>
    </reaction>
</comment>
<dbReference type="GO" id="GO:0005886">
    <property type="term" value="C:plasma membrane"/>
    <property type="evidence" value="ECO:0007669"/>
    <property type="project" value="TreeGrafter"/>
</dbReference>
<keyword evidence="7" id="KW-0547">Nucleotide-binding</keyword>
<dbReference type="GO" id="GO:0004721">
    <property type="term" value="F:phosphoprotein phosphatase activity"/>
    <property type="evidence" value="ECO:0007669"/>
    <property type="project" value="TreeGrafter"/>
</dbReference>
<accession>A0A9D1KWH9</accession>
<keyword evidence="9" id="KW-0067">ATP-binding</keyword>
<dbReference type="InterPro" id="IPR004358">
    <property type="entry name" value="Sig_transdc_His_kin-like_C"/>
</dbReference>
<dbReference type="InterPro" id="IPR005467">
    <property type="entry name" value="His_kinase_dom"/>
</dbReference>
<dbReference type="GO" id="GO:0000155">
    <property type="term" value="F:phosphorelay sensor kinase activity"/>
    <property type="evidence" value="ECO:0007669"/>
    <property type="project" value="InterPro"/>
</dbReference>
<dbReference type="InterPro" id="IPR036890">
    <property type="entry name" value="HATPase_C_sf"/>
</dbReference>
<keyword evidence="8 16" id="KW-0418">Kinase</keyword>
<feature type="coiled-coil region" evidence="13">
    <location>
        <begin position="95"/>
        <end position="122"/>
    </location>
</feature>
<dbReference type="EMBL" id="DVLT01000027">
    <property type="protein sequence ID" value="HIU02402.1"/>
    <property type="molecule type" value="Genomic_DNA"/>
</dbReference>
<evidence type="ECO:0000256" key="5">
    <source>
        <dbReference type="ARBA" id="ARBA00022679"/>
    </source>
</evidence>
<evidence type="ECO:0000313" key="17">
    <source>
        <dbReference type="Proteomes" id="UP000824164"/>
    </source>
</evidence>
<dbReference type="SUPFAM" id="SSF55874">
    <property type="entry name" value="ATPase domain of HSP90 chaperone/DNA topoisomerase II/histidine kinase"/>
    <property type="match status" value="1"/>
</dbReference>
<evidence type="ECO:0000256" key="3">
    <source>
        <dbReference type="ARBA" id="ARBA00012438"/>
    </source>
</evidence>
<keyword evidence="11" id="KW-0902">Two-component regulatory system</keyword>
<feature type="transmembrane region" description="Helical" evidence="14">
    <location>
        <begin position="38"/>
        <end position="62"/>
    </location>
</feature>
<evidence type="ECO:0000256" key="7">
    <source>
        <dbReference type="ARBA" id="ARBA00022741"/>
    </source>
</evidence>
<dbReference type="Gene3D" id="1.10.287.130">
    <property type="match status" value="1"/>
</dbReference>
<proteinExistence type="predicted"/>
<dbReference type="PROSITE" id="PS50109">
    <property type="entry name" value="HIS_KIN"/>
    <property type="match status" value="1"/>
</dbReference>
<evidence type="ECO:0000256" key="12">
    <source>
        <dbReference type="ARBA" id="ARBA00023136"/>
    </source>
</evidence>
<dbReference type="Pfam" id="PF02518">
    <property type="entry name" value="HATPase_c"/>
    <property type="match status" value="1"/>
</dbReference>
<keyword evidence="10 14" id="KW-1133">Transmembrane helix</keyword>
<evidence type="ECO:0000256" key="1">
    <source>
        <dbReference type="ARBA" id="ARBA00000085"/>
    </source>
</evidence>
<dbReference type="GO" id="GO:0016036">
    <property type="term" value="P:cellular response to phosphate starvation"/>
    <property type="evidence" value="ECO:0007669"/>
    <property type="project" value="TreeGrafter"/>
</dbReference>
<evidence type="ECO:0000256" key="8">
    <source>
        <dbReference type="ARBA" id="ARBA00022777"/>
    </source>
</evidence>
<protein>
    <recommendedName>
        <fullName evidence="3">histidine kinase</fullName>
        <ecNumber evidence="3">2.7.13.3</ecNumber>
    </recommendedName>
</protein>
<sequence length="347" mass="39978">MFVDWFDGTFMTTYEEYIPEAGRSGIVRRPNWDQIKQLLFFLVVCVLLIGILAVALVSHFYARYRVRKNIAQISRMLRDYTIADKDADGIFPSEYRDIAAQMASIREQMAEHERIIREETSRKNDLILYLAHDLKTPLASVIGYLDLLRDERQISEELQEKYLGIALHKAERLEELINEFFEIARFNLSDISLQYGNISLTRLLEQLIFEFQPMLKDKNLTCSLEAPEELKLRCDADKLQRVFDNLLRNAVIYSFKDTAIHIQASQVKDQVTVTFTNTGETIPKEKLDRIFEQFYRLDLSRNTGSGGAGLGLAIAKRIVELHHGTIRVQSLDEQTCFTVTLPAVGKS</sequence>
<dbReference type="CDD" id="cd00082">
    <property type="entry name" value="HisKA"/>
    <property type="match status" value="1"/>
</dbReference>
<dbReference type="GO" id="GO:0005524">
    <property type="term" value="F:ATP binding"/>
    <property type="evidence" value="ECO:0007669"/>
    <property type="project" value="UniProtKB-KW"/>
</dbReference>
<dbReference type="AlphaFoldDB" id="A0A9D1KWH9"/>
<keyword evidence="4" id="KW-0597">Phosphoprotein</keyword>
<evidence type="ECO:0000256" key="14">
    <source>
        <dbReference type="SAM" id="Phobius"/>
    </source>
</evidence>
<feature type="domain" description="Histidine kinase" evidence="15">
    <location>
        <begin position="129"/>
        <end position="345"/>
    </location>
</feature>
<dbReference type="InterPro" id="IPR003594">
    <property type="entry name" value="HATPase_dom"/>
</dbReference>
<evidence type="ECO:0000256" key="10">
    <source>
        <dbReference type="ARBA" id="ARBA00022989"/>
    </source>
</evidence>
<dbReference type="InterPro" id="IPR003661">
    <property type="entry name" value="HisK_dim/P_dom"/>
</dbReference>
<keyword evidence="5" id="KW-0808">Transferase</keyword>
<dbReference type="PANTHER" id="PTHR45453:SF1">
    <property type="entry name" value="PHOSPHATE REGULON SENSOR PROTEIN PHOR"/>
    <property type="match status" value="1"/>
</dbReference>
<evidence type="ECO:0000256" key="4">
    <source>
        <dbReference type="ARBA" id="ARBA00022553"/>
    </source>
</evidence>
<keyword evidence="12 14" id="KW-0472">Membrane</keyword>
<reference evidence="16" key="2">
    <citation type="journal article" date="2021" name="PeerJ">
        <title>Extensive microbial diversity within the chicken gut microbiome revealed by metagenomics and culture.</title>
        <authorList>
            <person name="Gilroy R."/>
            <person name="Ravi A."/>
            <person name="Getino M."/>
            <person name="Pursley I."/>
            <person name="Horton D.L."/>
            <person name="Alikhan N.F."/>
            <person name="Baker D."/>
            <person name="Gharbi K."/>
            <person name="Hall N."/>
            <person name="Watson M."/>
            <person name="Adriaenssens E.M."/>
            <person name="Foster-Nyarko E."/>
            <person name="Jarju S."/>
            <person name="Secka A."/>
            <person name="Antonio M."/>
            <person name="Oren A."/>
            <person name="Chaudhuri R.R."/>
            <person name="La Ragione R."/>
            <person name="Hildebrand F."/>
            <person name="Pallen M.J."/>
        </authorList>
    </citation>
    <scope>NUCLEOTIDE SEQUENCE</scope>
    <source>
        <strain evidence="16">CHK187-14744</strain>
    </source>
</reference>
<name>A0A9D1KWH9_9FIRM</name>
<dbReference type="SUPFAM" id="SSF47384">
    <property type="entry name" value="Homodimeric domain of signal transducing histidine kinase"/>
    <property type="match status" value="1"/>
</dbReference>
<evidence type="ECO:0000256" key="13">
    <source>
        <dbReference type="SAM" id="Coils"/>
    </source>
</evidence>